<organism evidence="3 4">
    <name type="scientific">Candidatus Sungiibacteriota bacterium</name>
    <dbReference type="NCBI Taxonomy" id="2750080"/>
    <lineage>
        <taxon>Bacteria</taxon>
        <taxon>Candidatus Sungiibacteriota</taxon>
    </lineage>
</organism>
<dbReference type="EMBL" id="JACOYY010000069">
    <property type="protein sequence ID" value="MBI2052515.1"/>
    <property type="molecule type" value="Genomic_DNA"/>
</dbReference>
<evidence type="ECO:0000313" key="4">
    <source>
        <dbReference type="Proteomes" id="UP000709672"/>
    </source>
</evidence>
<gene>
    <name evidence="2" type="ORF">HYT38_02450</name>
    <name evidence="3" type="ORF">HYV66_03100</name>
</gene>
<sequence length="78" mass="8815">MFALFRIGLSVLVAAVAAIPIWVYLAARHFLSPEGFWQEFFLLGIGLWLLWGAQVFFAIAGLFVLMIIWILCEKEGVL</sequence>
<dbReference type="Proteomes" id="UP000786662">
    <property type="component" value="Unassembled WGS sequence"/>
</dbReference>
<dbReference type="Proteomes" id="UP000709672">
    <property type="component" value="Unassembled WGS sequence"/>
</dbReference>
<comment type="caution">
    <text evidence="3">The sequence shown here is derived from an EMBL/GenBank/DDBJ whole genome shotgun (WGS) entry which is preliminary data.</text>
</comment>
<reference evidence="3" key="1">
    <citation type="submission" date="2020-07" db="EMBL/GenBank/DDBJ databases">
        <title>Huge and variable diversity of episymbiotic CPR bacteria and DPANN archaea in groundwater ecosystems.</title>
        <authorList>
            <person name="He C.Y."/>
            <person name="Keren R."/>
            <person name="Whittaker M."/>
            <person name="Farag I.F."/>
            <person name="Doudna J."/>
            <person name="Cate J.H.D."/>
            <person name="Banfield J.F."/>
        </authorList>
    </citation>
    <scope>NUCLEOTIDE SEQUENCE</scope>
    <source>
        <strain evidence="2">NC_groundwater_191_Ag_S-0.1um_45_8</strain>
        <strain evidence="3">NC_groundwater_418_Ag_B-0.1um_45_10</strain>
    </source>
</reference>
<keyword evidence="1" id="KW-0812">Transmembrane</keyword>
<evidence type="ECO:0000313" key="2">
    <source>
        <dbReference type="EMBL" id="MBI2052515.1"/>
    </source>
</evidence>
<keyword evidence="1" id="KW-0472">Membrane</keyword>
<dbReference type="AlphaFoldDB" id="A0A932DSR5"/>
<accession>A0A932DSR5</accession>
<evidence type="ECO:0000256" key="1">
    <source>
        <dbReference type="SAM" id="Phobius"/>
    </source>
</evidence>
<proteinExistence type="predicted"/>
<keyword evidence="1" id="KW-1133">Transmembrane helix</keyword>
<protein>
    <submittedName>
        <fullName evidence="3">Uncharacterized protein</fullName>
    </submittedName>
</protein>
<feature type="transmembrane region" description="Helical" evidence="1">
    <location>
        <begin position="45"/>
        <end position="72"/>
    </location>
</feature>
<evidence type="ECO:0000313" key="3">
    <source>
        <dbReference type="EMBL" id="MBI2466182.1"/>
    </source>
</evidence>
<feature type="transmembrane region" description="Helical" evidence="1">
    <location>
        <begin position="7"/>
        <end position="25"/>
    </location>
</feature>
<dbReference type="EMBL" id="JACPHQ010000043">
    <property type="protein sequence ID" value="MBI2466182.1"/>
    <property type="molecule type" value="Genomic_DNA"/>
</dbReference>
<name>A0A932DSR5_9BACT</name>